<comment type="caution">
    <text evidence="5">The sequence shown here is derived from an EMBL/GenBank/DDBJ whole genome shotgun (WGS) entry which is preliminary data.</text>
</comment>
<dbReference type="GO" id="GO:0080008">
    <property type="term" value="C:Cul4-RING E3 ubiquitin ligase complex"/>
    <property type="evidence" value="ECO:0007669"/>
    <property type="project" value="TreeGrafter"/>
</dbReference>
<evidence type="ECO:0000256" key="4">
    <source>
        <dbReference type="SAM" id="MobiDB-lite"/>
    </source>
</evidence>
<dbReference type="Pfam" id="PF00400">
    <property type="entry name" value="WD40"/>
    <property type="match status" value="3"/>
</dbReference>
<evidence type="ECO:0000313" key="6">
    <source>
        <dbReference type="Proteomes" id="UP001300502"/>
    </source>
</evidence>
<evidence type="ECO:0000313" key="5">
    <source>
        <dbReference type="EMBL" id="KAK4522998.1"/>
    </source>
</evidence>
<name>A0AAV9I712_9RHOD</name>
<protein>
    <submittedName>
        <fullName evidence="5">Uncharacterized protein</fullName>
    </submittedName>
</protein>
<sequence length="845" mass="94544">MHPLQLLSSREGMDRGSSRSFSPHKFRKQVQGMEGLLRRLKLEATLESHSGCVNSVQWNQQGSLLLSGSDDTKLKIWDVSRKKLLRSWDSGHTANIFCARFMPFTDDNCVVSCAADSQVRVSNLERQTVRPISCHTDRVKKFVTEEDSPNVVITASEDGTVRCFDLRQRQKCRNTQNSGCNHILVDLRPSRKSTLSRTPNSVSAIMASKVEFFSLALNPMQPWYLVTAGSDPYVRLWDRRMSCPVSQSVSVFCPSHLRLSSGNSSYHYITGVSYDWTGRKILASYSGDYIYLFDHLNGFMEDFNEGSLCTQTSNVVNQRPHRASRRRRTNHNTNEATRDRQTAVSRANWRACESGGSVTMAAGAVHDQGQPVSSSANNSCSDGQYKGPRKRMYRNMSRQEAQDRTSQSTHIQDENSIPVVRENNSMTDQIENEQVAPGRSRYDLRSRSKRRVSDRATAASSRDALLTGNMQRAVDTNSEHDTTSCTGRSNRICDNHNNNNNNDVHSVVSEVSSTPAVGLRLYDYVRDVQETRESYPIERPTLEAQSSSAARRVTITTNLQDNYPDSTSYHSEVAQFDPRDNGRVVQENFQTESANTSVVPYHEGSNASIGNEGREEALPMYNSGSVVVSDSNRPSSWTNADHVMEDGIAEDHLHPEEHDLEDNCSGSSEDGEDDIASEDEYTEDSNPSVPIRDGSFEQYYTGHCNELTIKEVSFFGSDCKYVVSGSDDGYIFLWNTQSGKLINVLEGDCSVVNCIQSHPIDPLMASSGIEESVKLWSPLASDMAEDDYVEATLEILGKRRKERAQYFPSGWATVFNVWRRRGFAVRSVGIANTENAEGTVQCHIA</sequence>
<reference evidence="5 6" key="1">
    <citation type="submission" date="2022-07" db="EMBL/GenBank/DDBJ databases">
        <title>Genome-wide signatures of adaptation to extreme environments.</title>
        <authorList>
            <person name="Cho C.H."/>
            <person name="Yoon H.S."/>
        </authorList>
    </citation>
    <scope>NUCLEOTIDE SEQUENCE [LARGE SCALE GENOMIC DNA]</scope>
    <source>
        <strain evidence="5 6">108.79 E11</strain>
    </source>
</reference>
<gene>
    <name evidence="5" type="ORF">GAYE_PCTG33G0888</name>
</gene>
<proteinExistence type="predicted"/>
<accession>A0AAV9I712</accession>
<dbReference type="Proteomes" id="UP001300502">
    <property type="component" value="Unassembled WGS sequence"/>
</dbReference>
<feature type="region of interest" description="Disordered" evidence="4">
    <location>
        <begin position="367"/>
        <end position="462"/>
    </location>
</feature>
<feature type="region of interest" description="Disordered" evidence="4">
    <location>
        <begin position="657"/>
        <end position="690"/>
    </location>
</feature>
<keyword evidence="6" id="KW-1185">Reference proteome</keyword>
<feature type="region of interest" description="Disordered" evidence="4">
    <location>
        <begin position="1"/>
        <end position="24"/>
    </location>
</feature>
<evidence type="ECO:0000256" key="1">
    <source>
        <dbReference type="ARBA" id="ARBA00022574"/>
    </source>
</evidence>
<dbReference type="EMBL" id="JANCYU010000010">
    <property type="protein sequence ID" value="KAK4522998.1"/>
    <property type="molecule type" value="Genomic_DNA"/>
</dbReference>
<dbReference type="PANTHER" id="PTHR15574:SF40">
    <property type="entry name" value="WD AND TETRATRICOPEPTIDE REPEATS PROTEIN 1"/>
    <property type="match status" value="1"/>
</dbReference>
<dbReference type="PRINTS" id="PR00320">
    <property type="entry name" value="GPROTEINBRPT"/>
</dbReference>
<dbReference type="InterPro" id="IPR019775">
    <property type="entry name" value="WD40_repeat_CS"/>
</dbReference>
<keyword evidence="1 3" id="KW-0853">WD repeat</keyword>
<keyword evidence="2" id="KW-0677">Repeat</keyword>
<evidence type="ECO:0000256" key="2">
    <source>
        <dbReference type="ARBA" id="ARBA00022737"/>
    </source>
</evidence>
<dbReference type="GO" id="GO:0045717">
    <property type="term" value="P:negative regulation of fatty acid biosynthetic process"/>
    <property type="evidence" value="ECO:0007669"/>
    <property type="project" value="TreeGrafter"/>
</dbReference>
<feature type="compositionally biased region" description="Basic and acidic residues" evidence="4">
    <location>
        <begin position="440"/>
        <end position="454"/>
    </location>
</feature>
<dbReference type="SMART" id="SM00320">
    <property type="entry name" value="WD40"/>
    <property type="match status" value="7"/>
</dbReference>
<feature type="compositionally biased region" description="Polar residues" evidence="4">
    <location>
        <begin position="396"/>
        <end position="410"/>
    </location>
</feature>
<dbReference type="PROSITE" id="PS50294">
    <property type="entry name" value="WD_REPEATS_REGION"/>
    <property type="match status" value="1"/>
</dbReference>
<feature type="compositionally biased region" description="Basic residues" evidence="4">
    <location>
        <begin position="319"/>
        <end position="330"/>
    </location>
</feature>
<dbReference type="InterPro" id="IPR036322">
    <property type="entry name" value="WD40_repeat_dom_sf"/>
</dbReference>
<dbReference type="PANTHER" id="PTHR15574">
    <property type="entry name" value="WD REPEAT DOMAIN-CONTAINING FAMILY"/>
    <property type="match status" value="1"/>
</dbReference>
<dbReference type="InterPro" id="IPR020472">
    <property type="entry name" value="WD40_PAC1"/>
</dbReference>
<dbReference type="AlphaFoldDB" id="A0AAV9I712"/>
<dbReference type="PROSITE" id="PS50082">
    <property type="entry name" value="WD_REPEATS_2"/>
    <property type="match status" value="2"/>
</dbReference>
<dbReference type="PROSITE" id="PS00678">
    <property type="entry name" value="WD_REPEATS_1"/>
    <property type="match status" value="1"/>
</dbReference>
<feature type="repeat" description="WD" evidence="3">
    <location>
        <begin position="46"/>
        <end position="87"/>
    </location>
</feature>
<dbReference type="SUPFAM" id="SSF50978">
    <property type="entry name" value="WD40 repeat-like"/>
    <property type="match status" value="1"/>
</dbReference>
<feature type="compositionally biased region" description="Acidic residues" evidence="4">
    <location>
        <begin position="669"/>
        <end position="683"/>
    </location>
</feature>
<feature type="region of interest" description="Disordered" evidence="4">
    <location>
        <begin position="314"/>
        <end position="347"/>
    </location>
</feature>
<dbReference type="InterPro" id="IPR015943">
    <property type="entry name" value="WD40/YVTN_repeat-like_dom_sf"/>
</dbReference>
<feature type="compositionally biased region" description="Polar residues" evidence="4">
    <location>
        <begin position="370"/>
        <end position="382"/>
    </location>
</feature>
<dbReference type="InterPro" id="IPR045151">
    <property type="entry name" value="DCAF8"/>
</dbReference>
<dbReference type="Gene3D" id="2.130.10.10">
    <property type="entry name" value="YVTN repeat-like/Quinoprotein amine dehydrogenase"/>
    <property type="match status" value="2"/>
</dbReference>
<dbReference type="InterPro" id="IPR001680">
    <property type="entry name" value="WD40_rpt"/>
</dbReference>
<feature type="repeat" description="WD" evidence="3">
    <location>
        <begin position="715"/>
        <end position="744"/>
    </location>
</feature>
<organism evidence="5 6">
    <name type="scientific">Galdieria yellowstonensis</name>
    <dbReference type="NCBI Taxonomy" id="3028027"/>
    <lineage>
        <taxon>Eukaryota</taxon>
        <taxon>Rhodophyta</taxon>
        <taxon>Bangiophyceae</taxon>
        <taxon>Galdieriales</taxon>
        <taxon>Galdieriaceae</taxon>
        <taxon>Galdieria</taxon>
    </lineage>
</organism>
<dbReference type="GO" id="GO:0005737">
    <property type="term" value="C:cytoplasm"/>
    <property type="evidence" value="ECO:0007669"/>
    <property type="project" value="TreeGrafter"/>
</dbReference>
<evidence type="ECO:0000256" key="3">
    <source>
        <dbReference type="PROSITE-ProRule" id="PRU00221"/>
    </source>
</evidence>